<dbReference type="EMBL" id="RQTK01000391">
    <property type="protein sequence ID" value="RUS80425.1"/>
    <property type="molecule type" value="Genomic_DNA"/>
</dbReference>
<protein>
    <submittedName>
        <fullName evidence="2">Uncharacterized protein</fullName>
    </submittedName>
</protein>
<dbReference type="PANTHER" id="PTHR16071:SF2">
    <property type="entry name" value="FIGNL1-INTERACTING REGULATOR OF RECOMBINATION AND MITOSIS"/>
    <property type="match status" value="1"/>
</dbReference>
<reference evidence="2 3" key="1">
    <citation type="submission" date="2019-01" db="EMBL/GenBank/DDBJ databases">
        <title>A draft genome assembly of the solar-powered sea slug Elysia chlorotica.</title>
        <authorList>
            <person name="Cai H."/>
            <person name="Li Q."/>
            <person name="Fang X."/>
            <person name="Li J."/>
            <person name="Curtis N.E."/>
            <person name="Altenburger A."/>
            <person name="Shibata T."/>
            <person name="Feng M."/>
            <person name="Maeda T."/>
            <person name="Schwartz J.A."/>
            <person name="Shigenobu S."/>
            <person name="Lundholm N."/>
            <person name="Nishiyama T."/>
            <person name="Yang H."/>
            <person name="Hasebe M."/>
            <person name="Li S."/>
            <person name="Pierce S.K."/>
            <person name="Wang J."/>
        </authorList>
    </citation>
    <scope>NUCLEOTIDE SEQUENCE [LARGE SCALE GENOMIC DNA]</scope>
    <source>
        <strain evidence="2">EC2010</strain>
        <tissue evidence="2">Whole organism of an adult</tissue>
    </source>
</reference>
<feature type="region of interest" description="Disordered" evidence="1">
    <location>
        <begin position="101"/>
        <end position="191"/>
    </location>
</feature>
<name>A0A3S1C1L1_ELYCH</name>
<keyword evidence="3" id="KW-1185">Reference proteome</keyword>
<dbReference type="Pfam" id="PF14868">
    <property type="entry name" value="DUF4487"/>
    <property type="match status" value="1"/>
</dbReference>
<proteinExistence type="predicted"/>
<feature type="compositionally biased region" description="Basic and acidic residues" evidence="1">
    <location>
        <begin position="101"/>
        <end position="111"/>
    </location>
</feature>
<evidence type="ECO:0000256" key="1">
    <source>
        <dbReference type="SAM" id="MobiDB-lite"/>
    </source>
</evidence>
<gene>
    <name evidence="2" type="ORF">EGW08_011794</name>
</gene>
<organism evidence="2 3">
    <name type="scientific">Elysia chlorotica</name>
    <name type="common">Eastern emerald elysia</name>
    <name type="synonym">Sea slug</name>
    <dbReference type="NCBI Taxonomy" id="188477"/>
    <lineage>
        <taxon>Eukaryota</taxon>
        <taxon>Metazoa</taxon>
        <taxon>Spiralia</taxon>
        <taxon>Lophotrochozoa</taxon>
        <taxon>Mollusca</taxon>
        <taxon>Gastropoda</taxon>
        <taxon>Heterobranchia</taxon>
        <taxon>Euthyneura</taxon>
        <taxon>Panpulmonata</taxon>
        <taxon>Sacoglossa</taxon>
        <taxon>Placobranchoidea</taxon>
        <taxon>Plakobranchidae</taxon>
        <taxon>Elysia</taxon>
    </lineage>
</organism>
<evidence type="ECO:0000313" key="3">
    <source>
        <dbReference type="Proteomes" id="UP000271974"/>
    </source>
</evidence>
<feature type="compositionally biased region" description="Low complexity" evidence="1">
    <location>
        <begin position="173"/>
        <end position="191"/>
    </location>
</feature>
<dbReference type="Proteomes" id="UP000271974">
    <property type="component" value="Unassembled WGS sequence"/>
</dbReference>
<feature type="non-terminal residue" evidence="2">
    <location>
        <position position="191"/>
    </location>
</feature>
<sequence>MSGLSRVKLGCSYLDCQVLDCIPRAFHLLLQHAHPMVHQHALASFAQFASLTTHEDAVPACLKGDESLVQAVQSYVNQVPHQRSEGGFQLLQYLRSEEDRLSAAQEVHQDSRGQSSNGKMQSEALRVDPDSSIKQSSGETGRPSENGDSLSEPPTKRRKAISESDEEESSPKATLSTLETAATLPTTKTAS</sequence>
<comment type="caution">
    <text evidence="2">The sequence shown here is derived from an EMBL/GenBank/DDBJ whole genome shotgun (WGS) entry which is preliminary data.</text>
</comment>
<evidence type="ECO:0000313" key="2">
    <source>
        <dbReference type="EMBL" id="RUS80425.1"/>
    </source>
</evidence>
<dbReference type="PANTHER" id="PTHR16071">
    <property type="entry name" value="CHROMOSOME 1 OPEN READING FRAME 112"/>
    <property type="match status" value="1"/>
</dbReference>
<dbReference type="InterPro" id="IPR027902">
    <property type="entry name" value="DUF4487"/>
</dbReference>
<accession>A0A3S1C1L1</accession>
<dbReference type="AlphaFoldDB" id="A0A3S1C1L1"/>